<dbReference type="AlphaFoldDB" id="A0A3N1L424"/>
<accession>A0A3N1L424</accession>
<sequence>MTDTPPDRLCNNPASPHYDEALLERGIGIRFNGVEKTNVEEYCVSEGWVRVAVGKTVDRHGHPLTMKLKGTVEPYFRT</sequence>
<name>A0A3N1L424_9PROT</name>
<dbReference type="Proteomes" id="UP000278222">
    <property type="component" value="Unassembled WGS sequence"/>
</dbReference>
<dbReference type="RefSeq" id="WP_123691863.1">
    <property type="nucleotide sequence ID" value="NZ_AP019700.1"/>
</dbReference>
<keyword evidence="2" id="KW-1185">Reference proteome</keyword>
<reference evidence="1 2" key="1">
    <citation type="submission" date="2018-11" db="EMBL/GenBank/DDBJ databases">
        <title>Genomic Encyclopedia of Type Strains, Phase IV (KMG-IV): sequencing the most valuable type-strain genomes for metagenomic binning, comparative biology and taxonomic classification.</title>
        <authorList>
            <person name="Goeker M."/>
        </authorList>
    </citation>
    <scope>NUCLEOTIDE SEQUENCE [LARGE SCALE GENOMIC DNA]</scope>
    <source>
        <strain evidence="1 2">DSM 5900</strain>
    </source>
</reference>
<comment type="caution">
    <text evidence="1">The sequence shown here is derived from an EMBL/GenBank/DDBJ whole genome shotgun (WGS) entry which is preliminary data.</text>
</comment>
<protein>
    <submittedName>
        <fullName evidence="1">Uncharacterized protein DUF3297</fullName>
    </submittedName>
</protein>
<evidence type="ECO:0000313" key="2">
    <source>
        <dbReference type="Proteomes" id="UP000278222"/>
    </source>
</evidence>
<proteinExistence type="predicted"/>
<dbReference type="InterPro" id="IPR021724">
    <property type="entry name" value="DUF3297"/>
</dbReference>
<dbReference type="OrthoDB" id="8756821at2"/>
<gene>
    <name evidence="1" type="ORF">EDC65_3503</name>
</gene>
<dbReference type="Pfam" id="PF11730">
    <property type="entry name" value="DUF3297"/>
    <property type="match status" value="1"/>
</dbReference>
<organism evidence="1 2">
    <name type="scientific">Stella humosa</name>
    <dbReference type="NCBI Taxonomy" id="94"/>
    <lineage>
        <taxon>Bacteria</taxon>
        <taxon>Pseudomonadati</taxon>
        <taxon>Pseudomonadota</taxon>
        <taxon>Alphaproteobacteria</taxon>
        <taxon>Rhodospirillales</taxon>
        <taxon>Stellaceae</taxon>
        <taxon>Stella</taxon>
    </lineage>
</organism>
<dbReference type="EMBL" id="RJKX01000015">
    <property type="protein sequence ID" value="ROP84155.1"/>
    <property type="molecule type" value="Genomic_DNA"/>
</dbReference>
<evidence type="ECO:0000313" key="1">
    <source>
        <dbReference type="EMBL" id="ROP84155.1"/>
    </source>
</evidence>